<keyword evidence="11" id="KW-1185">Reference proteome</keyword>
<protein>
    <recommendedName>
        <fullName evidence="8">STICHEL DnaA-N-like alpha-beta domain-containing protein</fullName>
    </recommendedName>
</protein>
<feature type="domain" description="STICHEL DnaA-N-like alpha-beta" evidence="8">
    <location>
        <begin position="926"/>
        <end position="1007"/>
    </location>
</feature>
<evidence type="ECO:0000256" key="6">
    <source>
        <dbReference type="SAM" id="Coils"/>
    </source>
</evidence>
<accession>A0A2K1IC60</accession>
<dbReference type="NCBIfam" id="TIGR02397">
    <property type="entry name" value="dnaX_nterm"/>
    <property type="match status" value="1"/>
</dbReference>
<feature type="compositionally biased region" description="Acidic residues" evidence="7">
    <location>
        <begin position="246"/>
        <end position="256"/>
    </location>
</feature>
<dbReference type="Pfam" id="PF23007">
    <property type="entry name" value="DnaA_N-like_STI"/>
    <property type="match status" value="1"/>
</dbReference>
<feature type="compositionally biased region" description="Basic residues" evidence="7">
    <location>
        <begin position="1056"/>
        <end position="1068"/>
    </location>
</feature>
<name>A0A2K1IC60_PHYPA</name>
<dbReference type="EnsemblPlants" id="Pp3c26_6700V3.2">
    <property type="protein sequence ID" value="Pp3c26_6700V3.2"/>
    <property type="gene ID" value="Pp3c26_6700"/>
</dbReference>
<dbReference type="GO" id="GO:0006281">
    <property type="term" value="P:DNA repair"/>
    <property type="evidence" value="ECO:0000318"/>
    <property type="project" value="GO_Central"/>
</dbReference>
<dbReference type="Gene3D" id="3.40.50.300">
    <property type="entry name" value="P-loop containing nucleotide triphosphate hydrolases"/>
    <property type="match status" value="1"/>
</dbReference>
<dbReference type="Pfam" id="PF13177">
    <property type="entry name" value="DNA_pol3_delta2"/>
    <property type="match status" value="1"/>
</dbReference>
<dbReference type="PANTHER" id="PTHR11669:SF0">
    <property type="entry name" value="PROTEIN STICHEL-LIKE 2"/>
    <property type="match status" value="1"/>
</dbReference>
<organism evidence="9">
    <name type="scientific">Physcomitrium patens</name>
    <name type="common">Spreading-leaved earth moss</name>
    <name type="synonym">Physcomitrella patens</name>
    <dbReference type="NCBI Taxonomy" id="3218"/>
    <lineage>
        <taxon>Eukaryota</taxon>
        <taxon>Viridiplantae</taxon>
        <taxon>Streptophyta</taxon>
        <taxon>Embryophyta</taxon>
        <taxon>Bryophyta</taxon>
        <taxon>Bryophytina</taxon>
        <taxon>Bryopsida</taxon>
        <taxon>Funariidae</taxon>
        <taxon>Funariales</taxon>
        <taxon>Funariaceae</taxon>
        <taxon>Physcomitrium</taxon>
    </lineage>
</organism>
<feature type="region of interest" description="Disordered" evidence="7">
    <location>
        <begin position="881"/>
        <end position="907"/>
    </location>
</feature>
<dbReference type="RefSeq" id="XP_024366436.1">
    <property type="nucleotide sequence ID" value="XM_024510668.2"/>
</dbReference>
<dbReference type="FunCoup" id="A0A2K1IC60">
    <property type="interactions" value="1845"/>
</dbReference>
<dbReference type="STRING" id="3218.A0A2K1IC60"/>
<dbReference type="EnsemblPlants" id="Pp3c26_6700V3.3">
    <property type="protein sequence ID" value="Pp3c26_6700V3.3"/>
    <property type="gene ID" value="Pp3c26_6700"/>
</dbReference>
<feature type="region of interest" description="Disordered" evidence="7">
    <location>
        <begin position="171"/>
        <end position="319"/>
    </location>
</feature>
<evidence type="ECO:0000256" key="5">
    <source>
        <dbReference type="ARBA" id="ARBA00022840"/>
    </source>
</evidence>
<feature type="compositionally biased region" description="Basic and acidic residues" evidence="7">
    <location>
        <begin position="888"/>
        <end position="900"/>
    </location>
</feature>
<evidence type="ECO:0000256" key="7">
    <source>
        <dbReference type="SAM" id="MobiDB-lite"/>
    </source>
</evidence>
<feature type="compositionally biased region" description="Polar residues" evidence="7">
    <location>
        <begin position="207"/>
        <end position="228"/>
    </location>
</feature>
<evidence type="ECO:0000313" key="11">
    <source>
        <dbReference type="Proteomes" id="UP000006727"/>
    </source>
</evidence>
<dbReference type="Gramene" id="Pp3c26_6700V3.1">
    <property type="protein sequence ID" value="Pp3c26_6700V3.1"/>
    <property type="gene ID" value="Pp3c26_6700"/>
</dbReference>
<evidence type="ECO:0000313" key="10">
    <source>
        <dbReference type="EnsemblPlants" id="Pp3c26_6700V3.1"/>
    </source>
</evidence>
<dbReference type="GO" id="GO:0009360">
    <property type="term" value="C:DNA polymerase III complex"/>
    <property type="evidence" value="ECO:0007669"/>
    <property type="project" value="InterPro"/>
</dbReference>
<evidence type="ECO:0000313" key="9">
    <source>
        <dbReference type="EMBL" id="PNR26844.1"/>
    </source>
</evidence>
<evidence type="ECO:0000256" key="2">
    <source>
        <dbReference type="ARBA" id="ARBA00022723"/>
    </source>
</evidence>
<evidence type="ECO:0000259" key="8">
    <source>
        <dbReference type="Pfam" id="PF23007"/>
    </source>
</evidence>
<reference evidence="10" key="3">
    <citation type="submission" date="2020-12" db="UniProtKB">
        <authorList>
            <consortium name="EnsemblPlants"/>
        </authorList>
    </citation>
    <scope>IDENTIFICATION</scope>
</reference>
<dbReference type="InterPro" id="IPR012763">
    <property type="entry name" value="DNA_pol_III_sug/sutau_N"/>
</dbReference>
<dbReference type="RefSeq" id="XP_073387873.1">
    <property type="nucleotide sequence ID" value="XM_073531772.1"/>
</dbReference>
<dbReference type="AlphaFoldDB" id="A0A2K1IC60"/>
<dbReference type="Gramene" id="Pp3c26_6700V3.3">
    <property type="protein sequence ID" value="Pp3c26_6700V3.3"/>
    <property type="gene ID" value="Pp3c26_6700"/>
</dbReference>
<keyword evidence="3" id="KW-0547">Nucleotide-binding</keyword>
<dbReference type="InterPro" id="IPR027417">
    <property type="entry name" value="P-loop_NTPase"/>
</dbReference>
<dbReference type="GO" id="GO:0005524">
    <property type="term" value="F:ATP binding"/>
    <property type="evidence" value="ECO:0007669"/>
    <property type="project" value="UniProtKB-KW"/>
</dbReference>
<dbReference type="Proteomes" id="UP000006727">
    <property type="component" value="Chromosome 26"/>
</dbReference>
<dbReference type="Gene3D" id="1.10.8.60">
    <property type="match status" value="1"/>
</dbReference>
<reference evidence="9 11" key="2">
    <citation type="journal article" date="2018" name="Plant J.">
        <title>The Physcomitrella patens chromosome-scale assembly reveals moss genome structure and evolution.</title>
        <authorList>
            <person name="Lang D."/>
            <person name="Ullrich K.K."/>
            <person name="Murat F."/>
            <person name="Fuchs J."/>
            <person name="Jenkins J."/>
            <person name="Haas F.B."/>
            <person name="Piednoel M."/>
            <person name="Gundlach H."/>
            <person name="Van Bel M."/>
            <person name="Meyberg R."/>
            <person name="Vives C."/>
            <person name="Morata J."/>
            <person name="Symeonidi A."/>
            <person name="Hiss M."/>
            <person name="Muchero W."/>
            <person name="Kamisugi Y."/>
            <person name="Saleh O."/>
            <person name="Blanc G."/>
            <person name="Decker E.L."/>
            <person name="van Gessel N."/>
            <person name="Grimwood J."/>
            <person name="Hayes R.D."/>
            <person name="Graham S.W."/>
            <person name="Gunter L.E."/>
            <person name="McDaniel S.F."/>
            <person name="Hoernstein S.N.W."/>
            <person name="Larsson A."/>
            <person name="Li F.W."/>
            <person name="Perroud P.F."/>
            <person name="Phillips J."/>
            <person name="Ranjan P."/>
            <person name="Rokshar D.S."/>
            <person name="Rothfels C.J."/>
            <person name="Schneider L."/>
            <person name="Shu S."/>
            <person name="Stevenson D.W."/>
            <person name="Thummler F."/>
            <person name="Tillich M."/>
            <person name="Villarreal Aguilar J.C."/>
            <person name="Widiez T."/>
            <person name="Wong G.K."/>
            <person name="Wymore A."/>
            <person name="Zhang Y."/>
            <person name="Zimmer A.D."/>
            <person name="Quatrano R.S."/>
            <person name="Mayer K.F.X."/>
            <person name="Goodstein D."/>
            <person name="Casacuberta J.M."/>
            <person name="Vandepoele K."/>
            <person name="Reski R."/>
            <person name="Cuming A.C."/>
            <person name="Tuskan G.A."/>
            <person name="Maumus F."/>
            <person name="Salse J."/>
            <person name="Schmutz J."/>
            <person name="Rensing S.A."/>
        </authorList>
    </citation>
    <scope>NUCLEOTIDE SEQUENCE [LARGE SCALE GENOMIC DNA]</scope>
    <source>
        <strain evidence="10 11">cv. Gransden 2004</strain>
    </source>
</reference>
<comment type="similarity">
    <text evidence="1">Belongs to the DnaX/STICHEL family.</text>
</comment>
<dbReference type="EMBL" id="ABEU02000026">
    <property type="protein sequence ID" value="PNR26844.1"/>
    <property type="molecule type" value="Genomic_DNA"/>
</dbReference>
<keyword evidence="4" id="KW-0862">Zinc</keyword>
<evidence type="ECO:0000256" key="3">
    <source>
        <dbReference type="ARBA" id="ARBA00022741"/>
    </source>
</evidence>
<dbReference type="GO" id="GO:0005663">
    <property type="term" value="C:DNA replication factor C complex"/>
    <property type="evidence" value="ECO:0000318"/>
    <property type="project" value="GO_Central"/>
</dbReference>
<dbReference type="InterPro" id="IPR054506">
    <property type="entry name" value="DnaA_N-like_STI"/>
</dbReference>
<feature type="compositionally biased region" description="Basic and acidic residues" evidence="7">
    <location>
        <begin position="189"/>
        <end position="206"/>
    </location>
</feature>
<feature type="region of interest" description="Disordered" evidence="7">
    <location>
        <begin position="81"/>
        <end position="138"/>
    </location>
</feature>
<keyword evidence="6" id="KW-0175">Coiled coil</keyword>
<feature type="region of interest" description="Disordered" evidence="7">
    <location>
        <begin position="25"/>
        <end position="51"/>
    </location>
</feature>
<dbReference type="EnsemblPlants" id="Pp3c26_6700V3.1">
    <property type="protein sequence ID" value="Pp3c26_6700V3.1"/>
    <property type="gene ID" value="Pp3c26_6700"/>
</dbReference>
<dbReference type="PANTHER" id="PTHR11669">
    <property type="entry name" value="REPLICATION FACTOR C / DNA POLYMERASE III GAMMA-TAU SUBUNIT"/>
    <property type="match status" value="1"/>
</dbReference>
<dbReference type="GO" id="GO:0006261">
    <property type="term" value="P:DNA-templated DNA replication"/>
    <property type="evidence" value="ECO:0000318"/>
    <property type="project" value="GO_Central"/>
</dbReference>
<dbReference type="OrthoDB" id="1899087at2759"/>
<sequence>MLDIRQSQSQLPLLREVSALQKIRTLQDPGTSSSISAGSSAGGRKKAKTRTFIGDPHEDAQALAMELSGKLVKTAKFPIRSHGGISRAPKASQRRAESKNVTVDKLQKSRGLKKMASEKDDGEGGGSKFIDPTAQPMKMDVRERIKRLESALGESISTVSGELRKEGLIKELKKEELPDDDPESNEVFKSNDRWEGESARREEFTRKVNSLSQLLGNHQQESSRSQRNLLAMADDEDRPNNFEGESLFESDEEELSPMEMEMSRAHEASPLHRAGLSRTKEQLSSTHHDRKKLAFARPRERSDSIGRPQGGKSSARFRKPPASIILDDDLAFAELLAQRGSGIPWDWSRSQEYGGKDFFGMTELAGAVSESKPPRSVDVNVPTAEHHFPSQSISSLDSDANALPLLIGEDARYSDLGGYYIETRSQVVPQNLKGSGKRKASLQHAVKDVPILQTASTSHSEGPRTLNQKYRPKNFNEIVGQNVAVKSLSTAIVKGKVAPVYLFMGPRGTGKTSAARVFAAGLNCLSPDRARRPCGICRECGTMKLNRSADVRQIDAASNIDAASMRAMMGSFTPHAQYKVFIVEGCDLLSSDIWNAFLKVLEEPPRNVVFILITTDAERIPSTAFSRCQKFHFSKLKDADIVSRLELLATKEDLHVEVGALDLIAARSDGSLRDAEIFLDQLCLLDRNVSISSVHELVGLLPNNKTLELLDYALSADAVHTVRTMREVLISGVEPLSLVSQLGALITDILAGSFDLHQEARKEGFFNRNLSVKQEHLRLREALKILSEAEKQLRVSTDQATWLTAALLQFAPDRSFLPSEINTSAASSPVSTAPAVDYSVSKASHPSLDEPDQTQAPEITAQSQALQMQVENRKVRSAEAKIATSSEKNSEEAWTREQRVSTDGVAESAEIRRPSEVSMEYQVFGNEALAELWKRVIQQPMNRNLKHLLQTQGRLVAAAVFVDGTRSVVELEFDHARDKHKAERSWRSICIALQAVLSTAVELRIALSAVVPEDPNHAPTGETIDDMQPGPSTEPKNKGIVDEGANADVQMAVPPRSRRRRGAKTRRRHHAIEIQETEVGATQESSEISGINLRRLPPRRRRKAKRSGGVKLTKQVSLDIGLDYRQGSSSFGGEVWDSGVGSMEMKSCEKKPLSTMMEEPQSEIEDLQSAKQKILKQRAMQYRNNPALMATIEQRNSLFADLQRGLPIEGSFCWKRETPKSEFLMRKMTVKSVRKASGSALLLKWVPCRTTRIGRDAAPPLAAPISAA</sequence>
<gene>
    <name evidence="10" type="primary">LOC112277872</name>
    <name evidence="9" type="ORF">PHYPA_030325</name>
</gene>
<dbReference type="GeneID" id="112277872"/>
<dbReference type="PaxDb" id="3218-PP1S256_14V6.2"/>
<dbReference type="Gramene" id="Pp3c26_6700V3.2">
    <property type="protein sequence ID" value="Pp3c26_6700V3.2"/>
    <property type="gene ID" value="Pp3c26_6700"/>
</dbReference>
<dbReference type="SUPFAM" id="SSF52540">
    <property type="entry name" value="P-loop containing nucleoside triphosphate hydrolases"/>
    <property type="match status" value="1"/>
</dbReference>
<proteinExistence type="inferred from homology"/>
<dbReference type="GO" id="GO:0046872">
    <property type="term" value="F:metal ion binding"/>
    <property type="evidence" value="ECO:0007669"/>
    <property type="project" value="UniProtKB-KW"/>
</dbReference>
<dbReference type="FunFam" id="1.10.8.60:FF:000013">
    <property type="entry name" value="DNA polymerase III subunit gamma/tau"/>
    <property type="match status" value="1"/>
</dbReference>
<evidence type="ECO:0000256" key="4">
    <source>
        <dbReference type="ARBA" id="ARBA00022833"/>
    </source>
</evidence>
<dbReference type="GO" id="GO:0003887">
    <property type="term" value="F:DNA-directed DNA polymerase activity"/>
    <property type="evidence" value="ECO:0007669"/>
    <property type="project" value="InterPro"/>
</dbReference>
<evidence type="ECO:0000256" key="1">
    <source>
        <dbReference type="ARBA" id="ARBA00006360"/>
    </source>
</evidence>
<keyword evidence="2" id="KW-0479">Metal-binding</keyword>
<feature type="coiled-coil region" evidence="6">
    <location>
        <begin position="772"/>
        <end position="799"/>
    </location>
</feature>
<reference evidence="9 11" key="1">
    <citation type="journal article" date="2008" name="Science">
        <title>The Physcomitrella genome reveals evolutionary insights into the conquest of land by plants.</title>
        <authorList>
            <person name="Rensing S."/>
            <person name="Lang D."/>
            <person name="Zimmer A."/>
            <person name="Terry A."/>
            <person name="Salamov A."/>
            <person name="Shapiro H."/>
            <person name="Nishiyama T."/>
            <person name="Perroud P.-F."/>
            <person name="Lindquist E."/>
            <person name="Kamisugi Y."/>
            <person name="Tanahashi T."/>
            <person name="Sakakibara K."/>
            <person name="Fujita T."/>
            <person name="Oishi K."/>
            <person name="Shin-I T."/>
            <person name="Kuroki Y."/>
            <person name="Toyoda A."/>
            <person name="Suzuki Y."/>
            <person name="Hashimoto A."/>
            <person name="Yamaguchi K."/>
            <person name="Sugano A."/>
            <person name="Kohara Y."/>
            <person name="Fujiyama A."/>
            <person name="Anterola A."/>
            <person name="Aoki S."/>
            <person name="Ashton N."/>
            <person name="Barbazuk W.B."/>
            <person name="Barker E."/>
            <person name="Bennetzen J."/>
            <person name="Bezanilla M."/>
            <person name="Blankenship R."/>
            <person name="Cho S.H."/>
            <person name="Dutcher S."/>
            <person name="Estelle M."/>
            <person name="Fawcett J.A."/>
            <person name="Gundlach H."/>
            <person name="Hanada K."/>
            <person name="Heyl A."/>
            <person name="Hicks K.A."/>
            <person name="Hugh J."/>
            <person name="Lohr M."/>
            <person name="Mayer K."/>
            <person name="Melkozernov A."/>
            <person name="Murata T."/>
            <person name="Nelson D."/>
            <person name="Pils B."/>
            <person name="Prigge M."/>
            <person name="Reiss B."/>
            <person name="Renner T."/>
            <person name="Rombauts S."/>
            <person name="Rushton P."/>
            <person name="Sanderfoot A."/>
            <person name="Schween G."/>
            <person name="Shiu S.-H."/>
            <person name="Stueber K."/>
            <person name="Theodoulou F.L."/>
            <person name="Tu H."/>
            <person name="Van de Peer Y."/>
            <person name="Verrier P.J."/>
            <person name="Waters E."/>
            <person name="Wood A."/>
            <person name="Yang L."/>
            <person name="Cove D."/>
            <person name="Cuming A."/>
            <person name="Hasebe M."/>
            <person name="Lucas S."/>
            <person name="Mishler D.B."/>
            <person name="Reski R."/>
            <person name="Grigoriev I."/>
            <person name="Quatrano R.S."/>
            <person name="Boore J.L."/>
        </authorList>
    </citation>
    <scope>NUCLEOTIDE SEQUENCE [LARGE SCALE GENOMIC DNA]</scope>
    <source>
        <strain evidence="10 11">cv. Gransden 2004</strain>
    </source>
</reference>
<feature type="region of interest" description="Disordered" evidence="7">
    <location>
        <begin position="1014"/>
        <end position="1068"/>
    </location>
</feature>
<dbReference type="InterPro" id="IPR050238">
    <property type="entry name" value="DNA_Rep/Repair_Clamp_Loader"/>
</dbReference>
<keyword evidence="5" id="KW-0067">ATP-binding</keyword>
<dbReference type="KEGG" id="ppp:112277872"/>
<feature type="compositionally biased region" description="Basic and acidic residues" evidence="7">
    <location>
        <begin position="261"/>
        <end position="270"/>
    </location>
</feature>